<dbReference type="Pfam" id="PF12765">
    <property type="entry name" value="Cohesin_HEAT"/>
    <property type="match status" value="1"/>
</dbReference>
<feature type="compositionally biased region" description="Low complexity" evidence="7">
    <location>
        <begin position="380"/>
        <end position="397"/>
    </location>
</feature>
<protein>
    <recommendedName>
        <fullName evidence="6">Nipped-B protein</fullName>
    </recommendedName>
</protein>
<dbReference type="SUPFAM" id="SSF48371">
    <property type="entry name" value="ARM repeat"/>
    <property type="match status" value="1"/>
</dbReference>
<accession>A0A8J4WGL0</accession>
<evidence type="ECO:0000256" key="1">
    <source>
        <dbReference type="ARBA" id="ARBA00004123"/>
    </source>
</evidence>
<dbReference type="Gene3D" id="1.25.10.10">
    <property type="entry name" value="Leucine-rich Repeat Variant"/>
    <property type="match status" value="2"/>
</dbReference>
<dbReference type="Proteomes" id="UP000748531">
    <property type="component" value="Unassembled WGS sequence"/>
</dbReference>
<dbReference type="CDD" id="cd23958">
    <property type="entry name" value="SCC2"/>
    <property type="match status" value="1"/>
</dbReference>
<feature type="compositionally biased region" description="Polar residues" evidence="7">
    <location>
        <begin position="244"/>
        <end position="256"/>
    </location>
</feature>
<name>A0A8J4WGL0_9TREM</name>
<dbReference type="GO" id="GO:0010468">
    <property type="term" value="P:regulation of gene expression"/>
    <property type="evidence" value="ECO:0007669"/>
    <property type="project" value="InterPro"/>
</dbReference>
<evidence type="ECO:0000256" key="4">
    <source>
        <dbReference type="ARBA" id="ARBA00023242"/>
    </source>
</evidence>
<comment type="subcellular location">
    <subcellularLocation>
        <location evidence="1 6">Nucleus</location>
    </subcellularLocation>
</comment>
<dbReference type="GO" id="GO:0061775">
    <property type="term" value="F:cohesin loader activity"/>
    <property type="evidence" value="ECO:0007669"/>
    <property type="project" value="InterPro"/>
</dbReference>
<sequence length="2862" mass="317575">MNGDISRIPIQSLGAVVSLTDILPELPLPAPLQTGSSADSLLWEPELPDNVHHFLQSRNEHLTNALSGALETVYTDNIDFKDGFASDSVDLNVLPNLLDNVLVHNHAIFQHRRGFFGLPSFGTRSTFPIMANDVSEQLTINTDPWSAALDSRTSVTSITDDPTSSCSGKKKKKHKKKKHKHRETDDGDTSGTGGESNATTPATYDGTPSRKFEDNALSPTPTYGVVADRNKLSLKIFKRPAGETITQSQPTANESAHSLEPTKKEKKKKRNKEKDREHKSRRERRTIPNQLGLVESTNVTVSAGSGATVPVCTTEYVVSLPSTQSIHDVTEAMAAITSAAAVLPGHYDPSQTTLATADLSFISNDSLFEQIGSNNLSYRQPQSQSTSSLPSTPASSAGISRLVSTSSVLPTSTTISDSSCPTDLSNHVFVSQATLFDGILNDVDASISFMGPSGITTSDLLNVTPNCGVSSSAVCNIMDYASHYLQNEMLSSTSMCDGFPAPTAHGDDATLTRSSEGLSPASHSFTSSFMIASQLADSNHTNTTAQAMSESDFNLSNSILNPNSYIPIPGTSPSAAFAVHNFDIAGLTSESAGTHLHHVPMGLASYLAASGKPTPQTSQSQVRRSNARTESGISGCSNTSTPQSLWKRKASGPLRRRKRRKNELEDLQQWTVNYPTGGVGSTKAAAAAAAAAERTADERTWDETIGNYSQVLGERAKRRKRMARQTGNFDPAYVFEHDKDYHNGGESDAGAEAEPDALNPADDSDHVQGNVQSLASRGLRSGAAQRSYAGMDDDDNETAGLGSNSGTESNSTARRRRKVDDDEPFEVRLKEPVEARFPHLMRKSSDTVRKRRERVGFGTVTSEHISTHCQHVASTSALGTEAGSLKRFLQRLQNVLDQIEDSDLLQTIDAANPHRGDGHADGGTVLESISRTNLSDDCIPSEAFIAPEELAELCREAAKLNTTRMANQIPTDQLVKLITLLLINIRDGSSVIATLRPDEAADEHENRLWRELAMERVMRSVNAGLTGLLLMTSNDMPREVYVEDVIERTVQTVRFQLFNCIYPEFDAAYRVENTAKENQSSIKSRRARERELHKPRAIIHLYHKLVEIVSNLAKLVKIQRLTDSLVLALSSVGVSVFFVENVSELQLAALELVTAIFAQYEPHRKLIMEEILASLARLPSSKRNLRSYRLNTEDSIQMLTALSLLLVQSVIVLPAPLDTKAAGASEISRFSNNANTLAEESGLNIAASEAQKTDDEVLVINSYHNALRTAHTFLLVFLRKSTIKGEDDYRFIFENFVNDLLLAVNKPEWPAAEVMLSLLGSLLVQQFNNKSLDQSVRVASVDYLGTVASTLRRDAVNSQLKENDIDAVIRDLLEEESHSEDEEDEEEQDLEKKSTTIPNVVEQNGDLVKKDIKSDNESNATADNVNENGKDQLIPMRQIKPEHTKLSEKNGFTSPSLSYTSDPPDIVTNELSFDFQKKIKKKSSKPEQAVDPIAQLDRVQALRDAILDYLAVEDASPTAVYARKFYLAQWLNDCTKETERAQRTILERKGENLVNGGPELNRSAKKLAAVDQELVFSIAERRRHHILLKIREPPDTWRQRRHFWNTAVQLPTERKGNKIVGTPAAPLIFHGTLDYEDTCLVCRYLASLRPFSQSFDVYLSQICKLLSESSVPVRTKALRCLSAVVEADPNVLARVDIERAVHARLLDTSTSVREAAVDLLGRFLGRKPELTAQYYPMLAERIRDKGVSVRKRVIRILRDICLEQPDFPRIAEICVKMIRRVNDEEGIKKLVHEVFQTMWFSPVRDKETVKLLRKVMNITDVVAACKDTGYEWFEQFLRTLLKKEEAEKVKPVEKACKQIVDCLVQYIMRLEEISGQNNQRLVACLATLHLLTRIRPELMVQYAMVLQTYLRCNETSDPHILHYVARILEVTVPLMEHPSETFVAQLEEDMVRLTLRHGKMVLESCVACLGSVVNRVSKNYSLARDCFTRLFNALQRFRTDLADDPKQKISPTIRPSILRALFTVGLLCKHFDANVFQSHANTNVRDQVFDILMFFTEQVKSDLEMRKKALSGLGFLCTRHHELLCGQKLRDFYQHLLQVEPSKSNMTSSEEHSKNVSDHQLELKCIVLENLLNFFLEEEKRMLDADAKWKARQHQESLKEMGDVASGMGSFVAQTYLKDTLETFFSAFGTVRLTALSVVSTILRQGLIHPVQTVPYLIAMQTDLDANVRVKADVQLQEINHKFPGFLSMRAIQGVSFSYRLQFILYPEILQMVSQKSKMSHSTGSQQMLSPESTAGKKSDPTQPTRRSARNRGPNASVAVCDASETSDRSSLIEESNSKCGKGLDDSSEQLPSISDYTESSFECIRGTRDPLTDIPSALNSNLYSMLRGNRGQRRSLLSGLIALFDDSQPNSQRVHLSQLIYIADNLAHFPYQCQEEPLFVIHHIDLMVSMSGSGVLQSVRETLFPELKVALEAALAAQAEIEMNNRTQFELQLRNELQALQAASAEATANSDHALAEQHADQIQVILQKLNLLVASNPSNLGGGSSMNELRSVALVGRDSVPHIDLGPLEEEEEDSEALLKRLSSSRATALPIMRDAIRCSRACVLLLTLKQYLKEVYSITDAKIQRYSPTDSPKLWERPLTRRAGVRFHPGPCLQAAGLELRKLTQSLNKQVEHREQLPEWPPVLDCEEDLRGEESFDGEMQSLVHDYLDFRKLILTIDPPGDDDLADELNTSVVSNSGQLAQAVCETTHNQVPLPTARLRPTKTLVPQSHSKSSDEENDSEDSNAGGSSRLMLAQSAPNRRRKPGASLRPSASVSGRVGTCSRPVKRKRKRRKRYTVHGSSSGDESESADDSEPSDPDY</sequence>
<feature type="compositionally biased region" description="Polar residues" evidence="7">
    <location>
        <begin position="801"/>
        <end position="812"/>
    </location>
</feature>
<feature type="region of interest" description="Disordered" evidence="7">
    <location>
        <begin position="377"/>
        <end position="397"/>
    </location>
</feature>
<evidence type="ECO:0000256" key="2">
    <source>
        <dbReference type="ARBA" id="ARBA00009252"/>
    </source>
</evidence>
<dbReference type="GO" id="GO:0003682">
    <property type="term" value="F:chromatin binding"/>
    <property type="evidence" value="ECO:0007669"/>
    <property type="project" value="TreeGrafter"/>
</dbReference>
<feature type="compositionally biased region" description="Basic residues" evidence="7">
    <location>
        <begin position="646"/>
        <end position="661"/>
    </location>
</feature>
<organism evidence="9 10">
    <name type="scientific">Paragonimus heterotremus</name>
    <dbReference type="NCBI Taxonomy" id="100268"/>
    <lineage>
        <taxon>Eukaryota</taxon>
        <taxon>Metazoa</taxon>
        <taxon>Spiralia</taxon>
        <taxon>Lophotrochozoa</taxon>
        <taxon>Platyhelminthes</taxon>
        <taxon>Trematoda</taxon>
        <taxon>Digenea</taxon>
        <taxon>Plagiorchiida</taxon>
        <taxon>Troglotremata</taxon>
        <taxon>Troglotrematidae</taxon>
        <taxon>Paragonimus</taxon>
    </lineage>
</organism>
<evidence type="ECO:0000313" key="9">
    <source>
        <dbReference type="EMBL" id="KAF5399501.1"/>
    </source>
</evidence>
<feature type="region of interest" description="Disordered" evidence="7">
    <location>
        <begin position="2752"/>
        <end position="2862"/>
    </location>
</feature>
<dbReference type="InterPro" id="IPR026003">
    <property type="entry name" value="Cohesin_HEAT"/>
</dbReference>
<feature type="compositionally biased region" description="Acidic residues" evidence="7">
    <location>
        <begin position="2847"/>
        <end position="2862"/>
    </location>
</feature>
<dbReference type="PANTHER" id="PTHR21704:SF18">
    <property type="entry name" value="NIPPED-B-LIKE PROTEIN"/>
    <property type="match status" value="1"/>
</dbReference>
<evidence type="ECO:0000256" key="5">
    <source>
        <dbReference type="ARBA" id="ARBA00023306"/>
    </source>
</evidence>
<evidence type="ECO:0000259" key="8">
    <source>
        <dbReference type="Pfam" id="PF12830"/>
    </source>
</evidence>
<dbReference type="OrthoDB" id="418242at2759"/>
<dbReference type="InterPro" id="IPR033031">
    <property type="entry name" value="Scc2/Nipped-B"/>
</dbReference>
<evidence type="ECO:0000256" key="6">
    <source>
        <dbReference type="RuleBase" id="RU364107"/>
    </source>
</evidence>
<feature type="domain" description="Sister chromatid cohesion C-terminal" evidence="8">
    <location>
        <begin position="2360"/>
        <end position="2447"/>
    </location>
</feature>
<feature type="compositionally biased region" description="Basic and acidic residues" evidence="7">
    <location>
        <begin position="735"/>
        <end position="745"/>
    </location>
</feature>
<feature type="region of interest" description="Disordered" evidence="7">
    <location>
        <begin position="609"/>
        <end position="663"/>
    </location>
</feature>
<feature type="region of interest" description="Disordered" evidence="7">
    <location>
        <begin position="2280"/>
        <end position="2352"/>
    </location>
</feature>
<feature type="compositionally biased region" description="Polar residues" evidence="7">
    <location>
        <begin position="613"/>
        <end position="644"/>
    </location>
</feature>
<comment type="similarity">
    <text evidence="2 6">Belongs to the SCC2/Nipped-B family.</text>
</comment>
<feature type="region of interest" description="Disordered" evidence="7">
    <location>
        <begin position="152"/>
        <end position="223"/>
    </location>
</feature>
<keyword evidence="5 6" id="KW-0131">Cell cycle</keyword>
<keyword evidence="4 6" id="KW-0539">Nucleus</keyword>
<feature type="compositionally biased region" description="Polar residues" evidence="7">
    <location>
        <begin position="2280"/>
        <end position="2293"/>
    </location>
</feature>
<feature type="compositionally biased region" description="Basic residues" evidence="7">
    <location>
        <begin position="2827"/>
        <end position="2839"/>
    </location>
</feature>
<feature type="compositionally biased region" description="Acidic residues" evidence="7">
    <location>
        <begin position="1377"/>
        <end position="1389"/>
    </location>
</feature>
<feature type="region of interest" description="Disordered" evidence="7">
    <location>
        <begin position="243"/>
        <end position="289"/>
    </location>
</feature>
<feature type="region of interest" description="Disordered" evidence="7">
    <location>
        <begin position="731"/>
        <end position="823"/>
    </location>
</feature>
<feature type="compositionally biased region" description="Basic and acidic residues" evidence="7">
    <location>
        <begin position="1407"/>
        <end position="1416"/>
    </location>
</feature>
<proteinExistence type="inferred from homology"/>
<dbReference type="InterPro" id="IPR011989">
    <property type="entry name" value="ARM-like"/>
</dbReference>
<dbReference type="GO" id="GO:0090694">
    <property type="term" value="C:Scc2-Scc4 cohesin loading complex"/>
    <property type="evidence" value="ECO:0007669"/>
    <property type="project" value="TreeGrafter"/>
</dbReference>
<feature type="domain" description="Sister chromatid cohesion C-terminal" evidence="8">
    <location>
        <begin position="2170"/>
        <end position="2277"/>
    </location>
</feature>
<dbReference type="Pfam" id="PF12830">
    <property type="entry name" value="Nipped-B_C"/>
    <property type="match status" value="2"/>
</dbReference>
<gene>
    <name evidence="9" type="ORF">PHET_07479</name>
</gene>
<keyword evidence="10" id="KW-1185">Reference proteome</keyword>
<dbReference type="InterPro" id="IPR024986">
    <property type="entry name" value="Nipped-B_C"/>
</dbReference>
<feature type="compositionally biased region" description="Polar residues" evidence="7">
    <location>
        <begin position="152"/>
        <end position="167"/>
    </location>
</feature>
<comment type="caution">
    <text evidence="9">The sequence shown here is derived from an EMBL/GenBank/DDBJ whole genome shotgun (WGS) entry which is preliminary data.</text>
</comment>
<evidence type="ECO:0000256" key="7">
    <source>
        <dbReference type="SAM" id="MobiDB-lite"/>
    </source>
</evidence>
<evidence type="ECO:0000313" key="10">
    <source>
        <dbReference type="Proteomes" id="UP000748531"/>
    </source>
</evidence>
<dbReference type="GO" id="GO:0140588">
    <property type="term" value="P:chromatin looping"/>
    <property type="evidence" value="ECO:0007669"/>
    <property type="project" value="InterPro"/>
</dbReference>
<feature type="region of interest" description="Disordered" evidence="7">
    <location>
        <begin position="1376"/>
        <end position="1429"/>
    </location>
</feature>
<keyword evidence="3 6" id="KW-0677">Repeat</keyword>
<reference evidence="9" key="1">
    <citation type="submission" date="2019-05" db="EMBL/GenBank/DDBJ databases">
        <title>Annotation for the trematode Paragonimus heterotremus.</title>
        <authorList>
            <person name="Choi Y.-J."/>
        </authorList>
    </citation>
    <scope>NUCLEOTIDE SEQUENCE</scope>
    <source>
        <strain evidence="9">LC</strain>
    </source>
</reference>
<feature type="compositionally biased region" description="Polar residues" evidence="7">
    <location>
        <begin position="1417"/>
        <end position="1427"/>
    </location>
</feature>
<dbReference type="GO" id="GO:1990414">
    <property type="term" value="P:replication-born double-strand break repair via sister chromatid exchange"/>
    <property type="evidence" value="ECO:0007669"/>
    <property type="project" value="TreeGrafter"/>
</dbReference>
<evidence type="ECO:0000256" key="3">
    <source>
        <dbReference type="ARBA" id="ARBA00022737"/>
    </source>
</evidence>
<dbReference type="GO" id="GO:0071169">
    <property type="term" value="P:establishment of protein localization to chromatin"/>
    <property type="evidence" value="ECO:0007669"/>
    <property type="project" value="TreeGrafter"/>
</dbReference>
<dbReference type="PANTHER" id="PTHR21704">
    <property type="entry name" value="NIPPED-B-LIKE PROTEIN DELANGIN SCC2-RELATED"/>
    <property type="match status" value="1"/>
</dbReference>
<dbReference type="InterPro" id="IPR016024">
    <property type="entry name" value="ARM-type_fold"/>
</dbReference>
<dbReference type="GO" id="GO:0034087">
    <property type="term" value="P:establishment of mitotic sister chromatid cohesion"/>
    <property type="evidence" value="ECO:0007669"/>
    <property type="project" value="TreeGrafter"/>
</dbReference>
<feature type="compositionally biased region" description="Basic residues" evidence="7">
    <location>
        <begin position="168"/>
        <end position="181"/>
    </location>
</feature>
<dbReference type="EMBL" id="LUCH01003996">
    <property type="protein sequence ID" value="KAF5399501.1"/>
    <property type="molecule type" value="Genomic_DNA"/>
</dbReference>